<feature type="compositionally biased region" description="Basic and acidic residues" evidence="1">
    <location>
        <begin position="18"/>
        <end position="41"/>
    </location>
</feature>
<proteinExistence type="predicted"/>
<feature type="compositionally biased region" description="Low complexity" evidence="1">
    <location>
        <begin position="88"/>
        <end position="99"/>
    </location>
</feature>
<evidence type="ECO:0000313" key="3">
    <source>
        <dbReference type="Proteomes" id="UP001295444"/>
    </source>
</evidence>
<name>A0AAD1S4H1_PELCU</name>
<evidence type="ECO:0000256" key="1">
    <source>
        <dbReference type="SAM" id="MobiDB-lite"/>
    </source>
</evidence>
<dbReference type="EMBL" id="OW240915">
    <property type="protein sequence ID" value="CAH2286175.1"/>
    <property type="molecule type" value="Genomic_DNA"/>
</dbReference>
<evidence type="ECO:0000313" key="2">
    <source>
        <dbReference type="EMBL" id="CAH2286175.1"/>
    </source>
</evidence>
<sequence length="222" mass="23496">MLKEANLSTDISCQTEEEQIKDKEGEEDRDPETSLGRRTDDMSSSSDQSSTGAVQYNNFSCNSSDPSSIGAVQDNSNGSDPSSTRAVQCNNSSCSDQSSTGAMPANSLCSGSDSSSTGSMQCNGSINSVQKDSLIVLDASTTQAVENVNGSSGSSVLQDGGSNCDDIIESRTSSSDLPITPDLQDSDSRGTKKKQPHKSKARRFWKCLRSSCCWCGPPKKRS</sequence>
<feature type="compositionally biased region" description="Polar residues" evidence="1">
    <location>
        <begin position="73"/>
        <end position="87"/>
    </location>
</feature>
<accession>A0AAD1S4H1</accession>
<protein>
    <submittedName>
        <fullName evidence="2">Uncharacterized protein</fullName>
    </submittedName>
</protein>
<feature type="compositionally biased region" description="Polar residues" evidence="1">
    <location>
        <begin position="51"/>
        <end position="67"/>
    </location>
</feature>
<feature type="compositionally biased region" description="Polar residues" evidence="1">
    <location>
        <begin position="1"/>
        <end position="14"/>
    </location>
</feature>
<dbReference type="AlphaFoldDB" id="A0AAD1S4H1"/>
<gene>
    <name evidence="2" type="ORF">PECUL_23A023941</name>
</gene>
<feature type="compositionally biased region" description="Basic residues" evidence="1">
    <location>
        <begin position="191"/>
        <end position="202"/>
    </location>
</feature>
<feature type="compositionally biased region" description="Low complexity" evidence="1">
    <location>
        <begin position="147"/>
        <end position="156"/>
    </location>
</feature>
<feature type="compositionally biased region" description="Low complexity" evidence="1">
    <location>
        <begin position="107"/>
        <end position="119"/>
    </location>
</feature>
<keyword evidence="3" id="KW-1185">Reference proteome</keyword>
<dbReference type="Proteomes" id="UP001295444">
    <property type="component" value="Chromosome 04"/>
</dbReference>
<feature type="region of interest" description="Disordered" evidence="1">
    <location>
        <begin position="147"/>
        <end position="202"/>
    </location>
</feature>
<organism evidence="2 3">
    <name type="scientific">Pelobates cultripes</name>
    <name type="common">Western spadefoot toad</name>
    <dbReference type="NCBI Taxonomy" id="61616"/>
    <lineage>
        <taxon>Eukaryota</taxon>
        <taxon>Metazoa</taxon>
        <taxon>Chordata</taxon>
        <taxon>Craniata</taxon>
        <taxon>Vertebrata</taxon>
        <taxon>Euteleostomi</taxon>
        <taxon>Amphibia</taxon>
        <taxon>Batrachia</taxon>
        <taxon>Anura</taxon>
        <taxon>Pelobatoidea</taxon>
        <taxon>Pelobatidae</taxon>
        <taxon>Pelobates</taxon>
    </lineage>
</organism>
<feature type="region of interest" description="Disordered" evidence="1">
    <location>
        <begin position="1"/>
        <end position="124"/>
    </location>
</feature>
<reference evidence="2" key="1">
    <citation type="submission" date="2022-03" db="EMBL/GenBank/DDBJ databases">
        <authorList>
            <person name="Alioto T."/>
            <person name="Alioto T."/>
            <person name="Gomez Garrido J."/>
        </authorList>
    </citation>
    <scope>NUCLEOTIDE SEQUENCE</scope>
</reference>